<name>W9VFA1_9GAMM</name>
<dbReference type="Pfam" id="PF08668">
    <property type="entry name" value="HDOD"/>
    <property type="match status" value="1"/>
</dbReference>
<evidence type="ECO:0000313" key="4">
    <source>
        <dbReference type="Proteomes" id="UP000019460"/>
    </source>
</evidence>
<dbReference type="Gene3D" id="3.30.450.40">
    <property type="match status" value="1"/>
</dbReference>
<dbReference type="STRING" id="1249627.D779_1069"/>
<comment type="caution">
    <text evidence="3">The sequence shown here is derived from an EMBL/GenBank/DDBJ whole genome shotgun (WGS) entry which is preliminary data.</text>
</comment>
<dbReference type="SUPFAM" id="SSF109604">
    <property type="entry name" value="HD-domain/PDEase-like"/>
    <property type="match status" value="1"/>
</dbReference>
<dbReference type="InterPro" id="IPR052340">
    <property type="entry name" value="RNase_Y/CdgJ"/>
</dbReference>
<dbReference type="Proteomes" id="UP000019460">
    <property type="component" value="Unassembled WGS sequence"/>
</dbReference>
<dbReference type="Gene3D" id="1.10.3210.10">
    <property type="entry name" value="Hypothetical protein af1432"/>
    <property type="match status" value="1"/>
</dbReference>
<dbReference type="InterPro" id="IPR029016">
    <property type="entry name" value="GAF-like_dom_sf"/>
</dbReference>
<feature type="compositionally biased region" description="Polar residues" evidence="1">
    <location>
        <begin position="307"/>
        <end position="318"/>
    </location>
</feature>
<dbReference type="InterPro" id="IPR013976">
    <property type="entry name" value="HDOD"/>
</dbReference>
<sequence>MSTRQKHQTKLEEWMELIRRQNMPIFDSTARRIIAISRDDTAPMSDLAGIILNDPSFTARVLKLANSIYYNPTSTVISTITRAVIVLGINAVSNICVTLALVDATMQGAAKQRFGRELGRSMHAAVQARALAIARGDKSPEEIFIATLLYNIGDLAFWCFGGELAEQLDRLVTSTGMAPEMAQERLLGFRLSQLTRQLVSEWQLTELLQEAINNPKKKTDRILTLNLGQQIALCAEEKGWTSNDMDQLVRKASILVERSQHETRNLFFEKARAACSIANDYGAEFAATFIPQPLESEAEPETPEIPRSTTRSAATPASDQPVADHITQVKILRELTGLIAEERCDFNVVMELVLEGIYRGVGMDRVLFALTSPDKRVIKAKYALGADEDRLMKGFQFVRNPKAPTVLFLTLDRKLPRMVSTADQETVEGSIPENLARLTGIVPFMIAPIIVSNQCIGLIYADRGPSGRALDPTSFQDFKHFVHQANMGLTQARSRKGG</sequence>
<dbReference type="InterPro" id="IPR003018">
    <property type="entry name" value="GAF"/>
</dbReference>
<accession>W9VFA1</accession>
<feature type="domain" description="HDOD" evidence="2">
    <location>
        <begin position="23"/>
        <end position="218"/>
    </location>
</feature>
<organism evidence="3 4">
    <name type="scientific">Imhoffiella purpurea</name>
    <dbReference type="NCBI Taxonomy" id="1249627"/>
    <lineage>
        <taxon>Bacteria</taxon>
        <taxon>Pseudomonadati</taxon>
        <taxon>Pseudomonadota</taxon>
        <taxon>Gammaproteobacteria</taxon>
        <taxon>Chromatiales</taxon>
        <taxon>Chromatiaceae</taxon>
        <taxon>Imhoffiella</taxon>
    </lineage>
</organism>
<feature type="region of interest" description="Disordered" evidence="1">
    <location>
        <begin position="295"/>
        <end position="321"/>
    </location>
</feature>
<dbReference type="PANTHER" id="PTHR33525">
    <property type="match status" value="1"/>
</dbReference>
<dbReference type="RefSeq" id="WP_043751880.1">
    <property type="nucleotide sequence ID" value="NZ_AONC01000022.1"/>
</dbReference>
<evidence type="ECO:0000259" key="2">
    <source>
        <dbReference type="PROSITE" id="PS51833"/>
    </source>
</evidence>
<gene>
    <name evidence="3" type="ORF">D779_1069</name>
</gene>
<dbReference type="PROSITE" id="PS51833">
    <property type="entry name" value="HDOD"/>
    <property type="match status" value="1"/>
</dbReference>
<keyword evidence="4" id="KW-1185">Reference proteome</keyword>
<dbReference type="EMBL" id="AONC01000022">
    <property type="protein sequence ID" value="EXJ15681.1"/>
    <property type="molecule type" value="Genomic_DNA"/>
</dbReference>
<dbReference type="OrthoDB" id="9770715at2"/>
<evidence type="ECO:0000256" key="1">
    <source>
        <dbReference type="SAM" id="MobiDB-lite"/>
    </source>
</evidence>
<protein>
    <submittedName>
        <fullName evidence="3">GAF-domain containing protein</fullName>
    </submittedName>
</protein>
<proteinExistence type="predicted"/>
<dbReference type="eggNOG" id="COG1639">
    <property type="taxonomic scope" value="Bacteria"/>
</dbReference>
<dbReference type="AlphaFoldDB" id="W9VFA1"/>
<evidence type="ECO:0000313" key="3">
    <source>
        <dbReference type="EMBL" id="EXJ15681.1"/>
    </source>
</evidence>
<dbReference type="SUPFAM" id="SSF55781">
    <property type="entry name" value="GAF domain-like"/>
    <property type="match status" value="1"/>
</dbReference>
<dbReference type="PANTHER" id="PTHR33525:SF3">
    <property type="entry name" value="RIBONUCLEASE Y"/>
    <property type="match status" value="1"/>
</dbReference>
<dbReference type="SMART" id="SM00065">
    <property type="entry name" value="GAF"/>
    <property type="match status" value="1"/>
</dbReference>
<reference evidence="3 4" key="1">
    <citation type="submission" date="2012-11" db="EMBL/GenBank/DDBJ databases">
        <title>Genome assembly of Thiorhodococcus sp. AK35.</title>
        <authorList>
            <person name="Nupur N."/>
            <person name="Khatri I."/>
            <person name="Subramanian S."/>
            <person name="Pinnaka A."/>
        </authorList>
    </citation>
    <scope>NUCLEOTIDE SEQUENCE [LARGE SCALE GENOMIC DNA]</scope>
    <source>
        <strain evidence="3 4">AK35</strain>
    </source>
</reference>